<dbReference type="SUPFAM" id="SSF54427">
    <property type="entry name" value="NTF2-like"/>
    <property type="match status" value="1"/>
</dbReference>
<sequence length="155" mass="18031">MPTSSSPRTVLSTRPHADPRVERVLQFYENLQPSDLATLDRIYEEQARFKDPFNEVQGIPAIRHIFGHMFEVLQAPRFVMLDVMAEGDQCMLTWDFHFGRDGKLWLIHGASHLRFGTDGRISLHRDYWDAAEELYEKLPVVGPLMRWLKRQAGAH</sequence>
<organism evidence="2 3">
    <name type="scientific">Ideonella paludis</name>
    <dbReference type="NCBI Taxonomy" id="1233411"/>
    <lineage>
        <taxon>Bacteria</taxon>
        <taxon>Pseudomonadati</taxon>
        <taxon>Pseudomonadota</taxon>
        <taxon>Betaproteobacteria</taxon>
        <taxon>Burkholderiales</taxon>
        <taxon>Sphaerotilaceae</taxon>
        <taxon>Ideonella</taxon>
    </lineage>
</organism>
<evidence type="ECO:0000313" key="2">
    <source>
        <dbReference type="EMBL" id="MBQ0934284.1"/>
    </source>
</evidence>
<dbReference type="InterPro" id="IPR037401">
    <property type="entry name" value="SnoaL-like"/>
</dbReference>
<dbReference type="EMBL" id="JAGQDG010000001">
    <property type="protein sequence ID" value="MBQ0934284.1"/>
    <property type="molecule type" value="Genomic_DNA"/>
</dbReference>
<accession>A0ABS5DT09</accession>
<proteinExistence type="predicted"/>
<gene>
    <name evidence="2" type="ORF">KAK11_03010</name>
</gene>
<reference evidence="2 3" key="1">
    <citation type="submission" date="2021-04" db="EMBL/GenBank/DDBJ databases">
        <title>The genome sequence of type strain Ideonella paludis KCTC 32238.</title>
        <authorList>
            <person name="Liu Y."/>
        </authorList>
    </citation>
    <scope>NUCLEOTIDE SEQUENCE [LARGE SCALE GENOMIC DNA]</scope>
    <source>
        <strain evidence="2 3">KCTC 32238</strain>
    </source>
</reference>
<dbReference type="Gene3D" id="3.10.450.50">
    <property type="match status" value="1"/>
</dbReference>
<evidence type="ECO:0000259" key="1">
    <source>
        <dbReference type="Pfam" id="PF12680"/>
    </source>
</evidence>
<comment type="caution">
    <text evidence="2">The sequence shown here is derived from an EMBL/GenBank/DDBJ whole genome shotgun (WGS) entry which is preliminary data.</text>
</comment>
<evidence type="ECO:0000313" key="3">
    <source>
        <dbReference type="Proteomes" id="UP000672097"/>
    </source>
</evidence>
<dbReference type="InterPro" id="IPR032710">
    <property type="entry name" value="NTF2-like_dom_sf"/>
</dbReference>
<keyword evidence="3" id="KW-1185">Reference proteome</keyword>
<name>A0ABS5DT09_9BURK</name>
<dbReference type="Proteomes" id="UP000672097">
    <property type="component" value="Unassembled WGS sequence"/>
</dbReference>
<feature type="domain" description="SnoaL-like" evidence="1">
    <location>
        <begin position="24"/>
        <end position="124"/>
    </location>
</feature>
<dbReference type="RefSeq" id="WP_210805987.1">
    <property type="nucleotide sequence ID" value="NZ_JAGQDG010000001.1"/>
</dbReference>
<dbReference type="Pfam" id="PF12680">
    <property type="entry name" value="SnoaL_2"/>
    <property type="match status" value="1"/>
</dbReference>
<protein>
    <submittedName>
        <fullName evidence="2">Nuclear transport factor 2 family protein</fullName>
    </submittedName>
</protein>